<feature type="active site" evidence="1">
    <location>
        <position position="52"/>
    </location>
</feature>
<protein>
    <submittedName>
        <fullName evidence="2">Phenazine biosynthesis-like protein</fullName>
    </submittedName>
</protein>
<dbReference type="InterPro" id="IPR003719">
    <property type="entry name" value="Phenazine_PhzF-like"/>
</dbReference>
<dbReference type="PANTHER" id="PTHR13774:SF32">
    <property type="entry name" value="ANTISENSE-ENHANCING SEQUENCE 1"/>
    <property type="match status" value="1"/>
</dbReference>
<dbReference type="Proteomes" id="UP000076532">
    <property type="component" value="Unassembled WGS sequence"/>
</dbReference>
<dbReference type="NCBIfam" id="TIGR00654">
    <property type="entry name" value="PhzF_family"/>
    <property type="match status" value="1"/>
</dbReference>
<proteinExistence type="predicted"/>
<keyword evidence="3" id="KW-1185">Reference proteome</keyword>
<name>A0A166R978_9AGAM</name>
<dbReference type="AlphaFoldDB" id="A0A166R978"/>
<feature type="non-terminal residue" evidence="2">
    <location>
        <position position="1"/>
    </location>
</feature>
<evidence type="ECO:0000256" key="1">
    <source>
        <dbReference type="PIRSR" id="PIRSR016184-1"/>
    </source>
</evidence>
<dbReference type="Pfam" id="PF02567">
    <property type="entry name" value="PhzC-PhzF"/>
    <property type="match status" value="1"/>
</dbReference>
<evidence type="ECO:0000313" key="3">
    <source>
        <dbReference type="Proteomes" id="UP000076532"/>
    </source>
</evidence>
<dbReference type="PANTHER" id="PTHR13774">
    <property type="entry name" value="PHENAZINE BIOSYNTHESIS PROTEIN"/>
    <property type="match status" value="1"/>
</dbReference>
<dbReference type="PIRSF" id="PIRSF016184">
    <property type="entry name" value="PhzC_PhzF"/>
    <property type="match status" value="1"/>
</dbReference>
<gene>
    <name evidence="2" type="ORF">FIBSPDRAFT_852883</name>
</gene>
<dbReference type="GO" id="GO:0016853">
    <property type="term" value="F:isomerase activity"/>
    <property type="evidence" value="ECO:0007669"/>
    <property type="project" value="TreeGrafter"/>
</dbReference>
<dbReference type="GO" id="GO:0005737">
    <property type="term" value="C:cytoplasm"/>
    <property type="evidence" value="ECO:0007669"/>
    <property type="project" value="TreeGrafter"/>
</dbReference>
<dbReference type="EMBL" id="KV417505">
    <property type="protein sequence ID" value="KZP28038.1"/>
    <property type="molecule type" value="Genomic_DNA"/>
</dbReference>
<organism evidence="2 3">
    <name type="scientific">Athelia psychrophila</name>
    <dbReference type="NCBI Taxonomy" id="1759441"/>
    <lineage>
        <taxon>Eukaryota</taxon>
        <taxon>Fungi</taxon>
        <taxon>Dikarya</taxon>
        <taxon>Basidiomycota</taxon>
        <taxon>Agaricomycotina</taxon>
        <taxon>Agaricomycetes</taxon>
        <taxon>Agaricomycetidae</taxon>
        <taxon>Atheliales</taxon>
        <taxon>Atheliaceae</taxon>
        <taxon>Athelia</taxon>
    </lineage>
</organism>
<accession>A0A166R978</accession>
<dbReference type="Gene3D" id="3.10.310.10">
    <property type="entry name" value="Diaminopimelate Epimerase, Chain A, domain 1"/>
    <property type="match status" value="2"/>
</dbReference>
<reference evidence="2 3" key="1">
    <citation type="journal article" date="2016" name="Mol. Biol. Evol.">
        <title>Comparative Genomics of Early-Diverging Mushroom-Forming Fungi Provides Insights into the Origins of Lignocellulose Decay Capabilities.</title>
        <authorList>
            <person name="Nagy L.G."/>
            <person name="Riley R."/>
            <person name="Tritt A."/>
            <person name="Adam C."/>
            <person name="Daum C."/>
            <person name="Floudas D."/>
            <person name="Sun H."/>
            <person name="Yadav J.S."/>
            <person name="Pangilinan J."/>
            <person name="Larsson K.H."/>
            <person name="Matsuura K."/>
            <person name="Barry K."/>
            <person name="Labutti K."/>
            <person name="Kuo R."/>
            <person name="Ohm R.A."/>
            <person name="Bhattacharya S.S."/>
            <person name="Shirouzu T."/>
            <person name="Yoshinaga Y."/>
            <person name="Martin F.M."/>
            <person name="Grigoriev I.V."/>
            <person name="Hibbett D.S."/>
        </authorList>
    </citation>
    <scope>NUCLEOTIDE SEQUENCE [LARGE SCALE GENOMIC DNA]</scope>
    <source>
        <strain evidence="2 3">CBS 109695</strain>
    </source>
</reference>
<dbReference type="STRING" id="436010.A0A166R978"/>
<dbReference type="OrthoDB" id="75169at2759"/>
<sequence>MSQAFQYTTLDVFTDRRFAGNPLAIVQVPKDSATSLTQEQKQIIAREFNFSETVFLYEDESTDKAQTKIDIFTTTEELPFAGHPTIGSACFFMKQIAADASTTITHGKIITKSGPIPITYDATTKTATATIPHNVHIHSRMLQPSDLFNCQPNLTTHAPTLASHFPIVSIVRGMTFALIELPNTEILAQVQQAARPLAAALDEGWGESFVGSYFFVKQSRSGSQWNLRTRMIDGFLEDPATGSAASTLAAYLSIDSNSPSTDFEFKMLQGVEMGRPSEIGLHVKTNEAGNGVETVHLIGQAVVVTEGKLWV</sequence>
<evidence type="ECO:0000313" key="2">
    <source>
        <dbReference type="EMBL" id="KZP28038.1"/>
    </source>
</evidence>
<dbReference type="SUPFAM" id="SSF54506">
    <property type="entry name" value="Diaminopimelate epimerase-like"/>
    <property type="match status" value="1"/>
</dbReference>